<protein>
    <submittedName>
        <fullName evidence="2">DUF4864 domain-containing protein</fullName>
    </submittedName>
</protein>
<evidence type="ECO:0000313" key="2">
    <source>
        <dbReference type="EMBL" id="MFC3853808.1"/>
    </source>
</evidence>
<feature type="chain" id="PRO_5047224584" evidence="1">
    <location>
        <begin position="20"/>
        <end position="134"/>
    </location>
</feature>
<gene>
    <name evidence="2" type="ORF">ACFOOG_13270</name>
</gene>
<dbReference type="RefSeq" id="WP_380697377.1">
    <property type="nucleotide sequence ID" value="NZ_JBHRYR010000004.1"/>
</dbReference>
<evidence type="ECO:0000313" key="3">
    <source>
        <dbReference type="Proteomes" id="UP001595617"/>
    </source>
</evidence>
<keyword evidence="3" id="KW-1185">Reference proteome</keyword>
<dbReference type="EMBL" id="JBHRYR010000004">
    <property type="protein sequence ID" value="MFC3853808.1"/>
    <property type="molecule type" value="Genomic_DNA"/>
</dbReference>
<reference evidence="3" key="1">
    <citation type="journal article" date="2019" name="Int. J. Syst. Evol. Microbiol.">
        <title>The Global Catalogue of Microorganisms (GCM) 10K type strain sequencing project: providing services to taxonomists for standard genome sequencing and annotation.</title>
        <authorList>
            <consortium name="The Broad Institute Genomics Platform"/>
            <consortium name="The Broad Institute Genome Sequencing Center for Infectious Disease"/>
            <person name="Wu L."/>
            <person name="Ma J."/>
        </authorList>
    </citation>
    <scope>NUCLEOTIDE SEQUENCE [LARGE SCALE GENOMIC DNA]</scope>
    <source>
        <strain evidence="3">IBRC 10765</strain>
    </source>
</reference>
<organism evidence="2 3">
    <name type="scientific">Saccharospirillum mangrovi</name>
    <dbReference type="NCBI Taxonomy" id="2161747"/>
    <lineage>
        <taxon>Bacteria</taxon>
        <taxon>Pseudomonadati</taxon>
        <taxon>Pseudomonadota</taxon>
        <taxon>Gammaproteobacteria</taxon>
        <taxon>Oceanospirillales</taxon>
        <taxon>Saccharospirillaceae</taxon>
        <taxon>Saccharospirillum</taxon>
    </lineage>
</organism>
<proteinExistence type="predicted"/>
<sequence>MSKLWLFFVLMCWSSWAVAQTPESAQSVIRAQIQALADDDAEHAFSFAADTIQAQFGDAQRFVRMVRTQYPALYRPRQVLFSEPVVVTPEQMFQELALVDAQGQAWRAVYSLHTMAGAWRIDGVVLVRSRQQAI</sequence>
<comment type="caution">
    <text evidence="2">The sequence shown here is derived from an EMBL/GenBank/DDBJ whole genome shotgun (WGS) entry which is preliminary data.</text>
</comment>
<name>A0ABV7ZZ36_9GAMM</name>
<feature type="signal peptide" evidence="1">
    <location>
        <begin position="1"/>
        <end position="19"/>
    </location>
</feature>
<accession>A0ABV7ZZ36</accession>
<dbReference type="Pfam" id="PF16156">
    <property type="entry name" value="DUF4864"/>
    <property type="match status" value="1"/>
</dbReference>
<dbReference type="InterPro" id="IPR032347">
    <property type="entry name" value="DUF4864"/>
</dbReference>
<keyword evidence="1" id="KW-0732">Signal</keyword>
<evidence type="ECO:0000256" key="1">
    <source>
        <dbReference type="SAM" id="SignalP"/>
    </source>
</evidence>
<dbReference type="Proteomes" id="UP001595617">
    <property type="component" value="Unassembled WGS sequence"/>
</dbReference>